<feature type="domain" description="Myb-like" evidence="6">
    <location>
        <begin position="68"/>
        <end position="108"/>
    </location>
</feature>
<dbReference type="InParanoid" id="A0A162NG65"/>
<feature type="compositionally biased region" description="Low complexity" evidence="5">
    <location>
        <begin position="45"/>
        <end position="59"/>
    </location>
</feature>
<feature type="domain" description="HTH myb-type" evidence="7">
    <location>
        <begin position="68"/>
        <end position="117"/>
    </location>
</feature>
<evidence type="ECO:0000313" key="8">
    <source>
        <dbReference type="EMBL" id="OAD69264.1"/>
    </source>
</evidence>
<evidence type="ECO:0000313" key="9">
    <source>
        <dbReference type="Proteomes" id="UP000077315"/>
    </source>
</evidence>
<keyword evidence="9" id="KW-1185">Reference proteome</keyword>
<dbReference type="Pfam" id="PF00249">
    <property type="entry name" value="Myb_DNA-binding"/>
    <property type="match status" value="1"/>
</dbReference>
<dbReference type="InterPro" id="IPR017930">
    <property type="entry name" value="Myb_dom"/>
</dbReference>
<reference evidence="9" key="1">
    <citation type="submission" date="2015-06" db="EMBL/GenBank/DDBJ databases">
        <title>Expansion of signal transduction pathways in fungi by whole-genome duplication.</title>
        <authorList>
            <consortium name="DOE Joint Genome Institute"/>
            <person name="Corrochano L.M."/>
            <person name="Kuo A."/>
            <person name="Marcet-Houben M."/>
            <person name="Polaino S."/>
            <person name="Salamov A."/>
            <person name="Villalobos J.M."/>
            <person name="Alvarez M.I."/>
            <person name="Avalos J."/>
            <person name="Benito E.P."/>
            <person name="Benoit I."/>
            <person name="Burger G."/>
            <person name="Camino L.P."/>
            <person name="Canovas D."/>
            <person name="Cerda-Olmedo E."/>
            <person name="Cheng J.-F."/>
            <person name="Dominguez A."/>
            <person name="Elias M."/>
            <person name="Eslava A.P."/>
            <person name="Glaser F."/>
            <person name="Grimwood J."/>
            <person name="Gutierrez G."/>
            <person name="Heitman J."/>
            <person name="Henrissat B."/>
            <person name="Iturriaga E.A."/>
            <person name="Lang B.F."/>
            <person name="Lavin J.L."/>
            <person name="Lee S."/>
            <person name="Li W."/>
            <person name="Lindquist E."/>
            <person name="Lopez-Garcia S."/>
            <person name="Luque E.M."/>
            <person name="Marcos A.T."/>
            <person name="Martin J."/>
            <person name="McCluskey K."/>
            <person name="Medina H.R."/>
            <person name="Miralles-Duran A."/>
            <person name="Miyazaki A."/>
            <person name="Munoz-Torres E."/>
            <person name="Oguiza J.A."/>
            <person name="Ohm R."/>
            <person name="Olmedo M."/>
            <person name="Orejas M."/>
            <person name="Ortiz-Castellanos L."/>
            <person name="Pisabarro A.G."/>
            <person name="Rodriguez-Romero J."/>
            <person name="Ruiz-Herrera J."/>
            <person name="Ruiz-Vazquez R."/>
            <person name="Sanz C."/>
            <person name="Schackwitz W."/>
            <person name="Schmutz J."/>
            <person name="Shahriari M."/>
            <person name="Shelest E."/>
            <person name="Silva-Franco F."/>
            <person name="Soanes D."/>
            <person name="Syed K."/>
            <person name="Tagua V.G."/>
            <person name="Talbot N.J."/>
            <person name="Thon M."/>
            <person name="De vries R.P."/>
            <person name="Wiebenga A."/>
            <person name="Yadav J.S."/>
            <person name="Braun E.L."/>
            <person name="Baker S."/>
            <person name="Garre V."/>
            <person name="Horwitz B."/>
            <person name="Torres-Martinez S."/>
            <person name="Idnurm A."/>
            <person name="Herrera-Estrella A."/>
            <person name="Gabaldon T."/>
            <person name="Grigoriev I.V."/>
        </authorList>
    </citation>
    <scope>NUCLEOTIDE SEQUENCE [LARGE SCALE GENOMIC DNA]</scope>
    <source>
        <strain evidence="9">NRRL 1555(-)</strain>
    </source>
</reference>
<evidence type="ECO:0000259" key="7">
    <source>
        <dbReference type="PROSITE" id="PS51294"/>
    </source>
</evidence>
<feature type="domain" description="HTH myb-type" evidence="7">
    <location>
        <begin position="222"/>
        <end position="273"/>
    </location>
</feature>
<feature type="compositionally biased region" description="Basic and acidic residues" evidence="5">
    <location>
        <begin position="334"/>
        <end position="352"/>
    </location>
</feature>
<keyword evidence="8" id="KW-0371">Homeobox</keyword>
<evidence type="ECO:0000259" key="6">
    <source>
        <dbReference type="PROSITE" id="PS50090"/>
    </source>
</evidence>
<dbReference type="PANTHER" id="PTHR46621">
    <property type="entry name" value="SNRNA-ACTIVATING PROTEIN COMPLEX SUBUNIT 4"/>
    <property type="match status" value="1"/>
</dbReference>
<sequence>MFSLRPLAAHLRTSPIKFPFSSVARLVKPLHTAPPIVPPEQLSQNTSTTTNNTSTSTSTHPSSLGRFRRSWTEEEQLKLEKLIEIYGERWTEISKHFDMRSPAHIKQRCLTMKGSQFLGPWSKEELDLLRDLVGDAKDVDWVKIRDQLPLRRPIPIIKQTWIYSLDPTIKHGKWSEEESAKLTQLVEKHGPNNWTAIGNEFKTRTKRQCLERWKWQMADIKKGQYSDEEDKLIMDAIKEHGNTNFLLIQKATGIKRTPRHISQHYNAILNPKFDRSPWTLEEELDFYHGYQKHGDMVKVSKMMNSKRYPKDIWNHYYRTKRVLEGHSTPRLSKAKADKEKESETEQKEKSEESTITQDTSTTTTSTATTVNQPAKELIKENN</sequence>
<feature type="compositionally biased region" description="Low complexity" evidence="5">
    <location>
        <begin position="353"/>
        <end position="369"/>
    </location>
</feature>
<dbReference type="SMART" id="SM00717">
    <property type="entry name" value="SANT"/>
    <property type="match status" value="5"/>
</dbReference>
<keyword evidence="1" id="KW-0805">Transcription regulation</keyword>
<name>A0A162NG65_PHYB8</name>
<dbReference type="PROSITE" id="PS51294">
    <property type="entry name" value="HTH_MYB"/>
    <property type="match status" value="3"/>
</dbReference>
<protein>
    <submittedName>
        <fullName evidence="8">Homeodomain-like DNA binding domain-containing transcription factor</fullName>
    </submittedName>
</protein>
<gene>
    <name evidence="8" type="ORF">PHYBLDRAFT_66769</name>
</gene>
<evidence type="ECO:0000256" key="1">
    <source>
        <dbReference type="ARBA" id="ARBA00023015"/>
    </source>
</evidence>
<keyword evidence="2 8" id="KW-0238">DNA-binding</keyword>
<evidence type="ECO:0000256" key="4">
    <source>
        <dbReference type="ARBA" id="ARBA00023242"/>
    </source>
</evidence>
<feature type="region of interest" description="Disordered" evidence="5">
    <location>
        <begin position="34"/>
        <end position="67"/>
    </location>
</feature>
<feature type="domain" description="Myb-like" evidence="6">
    <location>
        <begin position="166"/>
        <end position="217"/>
    </location>
</feature>
<feature type="domain" description="HTH myb-type" evidence="7">
    <location>
        <begin position="166"/>
        <end position="221"/>
    </location>
</feature>
<dbReference type="EMBL" id="KV440992">
    <property type="protein sequence ID" value="OAD69264.1"/>
    <property type="molecule type" value="Genomic_DNA"/>
</dbReference>
<proteinExistence type="predicted"/>
<dbReference type="OrthoDB" id="2143914at2759"/>
<dbReference type="GO" id="GO:0001006">
    <property type="term" value="F:RNA polymerase III type 3 promoter sequence-specific DNA binding"/>
    <property type="evidence" value="ECO:0007669"/>
    <property type="project" value="TreeGrafter"/>
</dbReference>
<keyword evidence="4" id="KW-0539">Nucleus</keyword>
<dbReference type="STRING" id="763407.A0A162NG65"/>
<dbReference type="Proteomes" id="UP000077315">
    <property type="component" value="Unassembled WGS sequence"/>
</dbReference>
<organism evidence="8 9">
    <name type="scientific">Phycomyces blakesleeanus (strain ATCC 8743b / DSM 1359 / FGSC 10004 / NBRC 33097 / NRRL 1555)</name>
    <dbReference type="NCBI Taxonomy" id="763407"/>
    <lineage>
        <taxon>Eukaryota</taxon>
        <taxon>Fungi</taxon>
        <taxon>Fungi incertae sedis</taxon>
        <taxon>Mucoromycota</taxon>
        <taxon>Mucoromycotina</taxon>
        <taxon>Mucoromycetes</taxon>
        <taxon>Mucorales</taxon>
        <taxon>Phycomycetaceae</taxon>
        <taxon>Phycomyces</taxon>
    </lineage>
</organism>
<dbReference type="Gene3D" id="1.10.10.60">
    <property type="entry name" value="Homeodomain-like"/>
    <property type="match status" value="4"/>
</dbReference>
<dbReference type="GO" id="GO:0042795">
    <property type="term" value="P:snRNA transcription by RNA polymerase II"/>
    <property type="evidence" value="ECO:0007669"/>
    <property type="project" value="TreeGrafter"/>
</dbReference>
<dbReference type="CDD" id="cd00167">
    <property type="entry name" value="SANT"/>
    <property type="match status" value="3"/>
</dbReference>
<evidence type="ECO:0000256" key="2">
    <source>
        <dbReference type="ARBA" id="ARBA00023125"/>
    </source>
</evidence>
<dbReference type="SUPFAM" id="SSF46689">
    <property type="entry name" value="Homeodomain-like"/>
    <property type="match status" value="3"/>
</dbReference>
<dbReference type="GO" id="GO:0000978">
    <property type="term" value="F:RNA polymerase II cis-regulatory region sequence-specific DNA binding"/>
    <property type="evidence" value="ECO:0007669"/>
    <property type="project" value="TreeGrafter"/>
</dbReference>
<feature type="region of interest" description="Disordered" evidence="5">
    <location>
        <begin position="327"/>
        <end position="382"/>
    </location>
</feature>
<dbReference type="AlphaFoldDB" id="A0A162NG65"/>
<keyword evidence="3" id="KW-0804">Transcription</keyword>
<dbReference type="VEuPathDB" id="FungiDB:PHYBLDRAFT_66769"/>
<dbReference type="PANTHER" id="PTHR46621:SF1">
    <property type="entry name" value="SNRNA-ACTIVATING PROTEIN COMPLEX SUBUNIT 4"/>
    <property type="match status" value="1"/>
</dbReference>
<dbReference type="InterPro" id="IPR009057">
    <property type="entry name" value="Homeodomain-like_sf"/>
</dbReference>
<dbReference type="GO" id="GO:0019185">
    <property type="term" value="C:snRNA-activating protein complex"/>
    <property type="evidence" value="ECO:0007669"/>
    <property type="project" value="TreeGrafter"/>
</dbReference>
<dbReference type="PROSITE" id="PS50090">
    <property type="entry name" value="MYB_LIKE"/>
    <property type="match status" value="2"/>
</dbReference>
<dbReference type="RefSeq" id="XP_018287304.1">
    <property type="nucleotide sequence ID" value="XM_018441685.1"/>
</dbReference>
<dbReference type="Pfam" id="PF13921">
    <property type="entry name" value="Myb_DNA-bind_6"/>
    <property type="match status" value="1"/>
</dbReference>
<accession>A0A162NG65</accession>
<evidence type="ECO:0000256" key="3">
    <source>
        <dbReference type="ARBA" id="ARBA00023163"/>
    </source>
</evidence>
<dbReference type="GeneID" id="29002591"/>
<dbReference type="InterPro" id="IPR051575">
    <property type="entry name" value="Myb-like_DNA-bd"/>
</dbReference>
<evidence type="ECO:0000256" key="5">
    <source>
        <dbReference type="SAM" id="MobiDB-lite"/>
    </source>
</evidence>
<dbReference type="InterPro" id="IPR001005">
    <property type="entry name" value="SANT/Myb"/>
</dbReference>
<dbReference type="GO" id="GO:0042796">
    <property type="term" value="P:snRNA transcription by RNA polymerase III"/>
    <property type="evidence" value="ECO:0007669"/>
    <property type="project" value="TreeGrafter"/>
</dbReference>